<accession>A0ABV5Z0G7</accession>
<dbReference type="Proteomes" id="UP001589627">
    <property type="component" value="Unassembled WGS sequence"/>
</dbReference>
<name>A0ABV5Z0G7_9ACTN</name>
<evidence type="ECO:0000313" key="1">
    <source>
        <dbReference type="EMBL" id="MFB9840112.1"/>
    </source>
</evidence>
<comment type="caution">
    <text evidence="1">The sequence shown here is derived from an EMBL/GenBank/DDBJ whole genome shotgun (WGS) entry which is preliminary data.</text>
</comment>
<organism evidence="1 2">
    <name type="scientific">Actinoallomurus acaciae</name>
    <dbReference type="NCBI Taxonomy" id="502577"/>
    <lineage>
        <taxon>Bacteria</taxon>
        <taxon>Bacillati</taxon>
        <taxon>Actinomycetota</taxon>
        <taxon>Actinomycetes</taxon>
        <taxon>Streptosporangiales</taxon>
        <taxon>Thermomonosporaceae</taxon>
        <taxon>Actinoallomurus</taxon>
    </lineage>
</organism>
<dbReference type="RefSeq" id="WP_378213331.1">
    <property type="nucleotide sequence ID" value="NZ_JBHLZP010000928.1"/>
</dbReference>
<gene>
    <name evidence="1" type="ORF">ACFFNX_48990</name>
</gene>
<keyword evidence="2" id="KW-1185">Reference proteome</keyword>
<reference evidence="1 2" key="1">
    <citation type="submission" date="2024-09" db="EMBL/GenBank/DDBJ databases">
        <authorList>
            <person name="Sun Q."/>
            <person name="Mori K."/>
        </authorList>
    </citation>
    <scope>NUCLEOTIDE SEQUENCE [LARGE SCALE GENOMIC DNA]</scope>
    <source>
        <strain evidence="1 2">TBRC 0563</strain>
    </source>
</reference>
<evidence type="ECO:0000313" key="2">
    <source>
        <dbReference type="Proteomes" id="UP001589627"/>
    </source>
</evidence>
<protein>
    <submittedName>
        <fullName evidence="1">Uncharacterized protein</fullName>
    </submittedName>
</protein>
<proteinExistence type="predicted"/>
<sequence>MIAVVRSLKRRRSGGEELLAYRSGQRRHNVTAADINDHLRELSSYIDPRIIELYEQGVTIEPALADLGKGRDLGELATRGPAEKAVLTILTGHAGSR</sequence>
<dbReference type="EMBL" id="JBHLZP010000928">
    <property type="protein sequence ID" value="MFB9840112.1"/>
    <property type="molecule type" value="Genomic_DNA"/>
</dbReference>